<dbReference type="EMBL" id="UINC01027554">
    <property type="protein sequence ID" value="SVB06991.1"/>
    <property type="molecule type" value="Genomic_DNA"/>
</dbReference>
<organism evidence="1">
    <name type="scientific">marine metagenome</name>
    <dbReference type="NCBI Taxonomy" id="408172"/>
    <lineage>
        <taxon>unclassified sequences</taxon>
        <taxon>metagenomes</taxon>
        <taxon>ecological metagenomes</taxon>
    </lineage>
</organism>
<dbReference type="Pfam" id="PF08819">
    <property type="entry name" value="DUF1802"/>
    <property type="match status" value="1"/>
</dbReference>
<accession>A0A382B0B8</accession>
<proteinExistence type="predicted"/>
<name>A0A382B0B8_9ZZZZ</name>
<gene>
    <name evidence="1" type="ORF">METZ01_LOCUS159845</name>
</gene>
<dbReference type="AlphaFoldDB" id="A0A382B0B8"/>
<evidence type="ECO:0000313" key="1">
    <source>
        <dbReference type="EMBL" id="SVB06991.1"/>
    </source>
</evidence>
<dbReference type="InterPro" id="IPR014923">
    <property type="entry name" value="DUF1802"/>
</dbReference>
<sequence length="87" mass="9585">MADSTFGQRFLDSSQMNAVQIAFKEWAVVVEAIGSGRQIVILRKGGIAEGVGGFKAEHDRFWLFPPRFPQQAKGVIDSEAALFTRIS</sequence>
<feature type="non-terminal residue" evidence="1">
    <location>
        <position position="87"/>
    </location>
</feature>
<protein>
    <submittedName>
        <fullName evidence="1">Uncharacterized protein</fullName>
    </submittedName>
</protein>
<reference evidence="1" key="1">
    <citation type="submission" date="2018-05" db="EMBL/GenBank/DDBJ databases">
        <authorList>
            <person name="Lanie J.A."/>
            <person name="Ng W.-L."/>
            <person name="Kazmierczak K.M."/>
            <person name="Andrzejewski T.M."/>
            <person name="Davidsen T.M."/>
            <person name="Wayne K.J."/>
            <person name="Tettelin H."/>
            <person name="Glass J.I."/>
            <person name="Rusch D."/>
            <person name="Podicherti R."/>
            <person name="Tsui H.-C.T."/>
            <person name="Winkler M.E."/>
        </authorList>
    </citation>
    <scope>NUCLEOTIDE SEQUENCE</scope>
</reference>